<feature type="transmembrane region" description="Helical" evidence="2">
    <location>
        <begin position="130"/>
        <end position="149"/>
    </location>
</feature>
<evidence type="ECO:0000256" key="2">
    <source>
        <dbReference type="SAM" id="Phobius"/>
    </source>
</evidence>
<feature type="transmembrane region" description="Helical" evidence="2">
    <location>
        <begin position="180"/>
        <end position="199"/>
    </location>
</feature>
<dbReference type="EMBL" id="NBBI01000003">
    <property type="protein sequence ID" value="OWK30464.1"/>
    <property type="molecule type" value="Genomic_DNA"/>
</dbReference>
<dbReference type="AlphaFoldDB" id="A0A245ZL47"/>
<organism evidence="4 5">
    <name type="scientific">Sphingomonas dokdonensis</name>
    <dbReference type="NCBI Taxonomy" id="344880"/>
    <lineage>
        <taxon>Bacteria</taxon>
        <taxon>Pseudomonadati</taxon>
        <taxon>Pseudomonadota</taxon>
        <taxon>Alphaproteobacteria</taxon>
        <taxon>Sphingomonadales</taxon>
        <taxon>Sphingomonadaceae</taxon>
        <taxon>Sphingomonas</taxon>
    </lineage>
</organism>
<keyword evidence="4" id="KW-0548">Nucleotidyltransferase</keyword>
<reference evidence="4 5" key="1">
    <citation type="submission" date="2017-03" db="EMBL/GenBank/DDBJ databases">
        <title>Genome sequence of Sphingomonas dokdonensis DSM 21029.</title>
        <authorList>
            <person name="Poehlein A."/>
            <person name="Wuebbeler J.H."/>
            <person name="Steinbuechel A."/>
            <person name="Daniel R."/>
        </authorList>
    </citation>
    <scope>NUCLEOTIDE SEQUENCE [LARGE SCALE GENOMIC DNA]</scope>
    <source>
        <strain evidence="4 5">DSM 21029</strain>
    </source>
</reference>
<name>A0A245ZL47_9SPHN</name>
<proteinExistence type="predicted"/>
<accession>A0A245ZL47</accession>
<protein>
    <submittedName>
        <fullName evidence="4">Putative diguanylate cyclase YegE</fullName>
        <ecNumber evidence="4">2.7.7.65</ecNumber>
    </submittedName>
</protein>
<dbReference type="InterPro" id="IPR000160">
    <property type="entry name" value="GGDEF_dom"/>
</dbReference>
<feature type="transmembrane region" description="Helical" evidence="2">
    <location>
        <begin position="156"/>
        <end position="174"/>
    </location>
</feature>
<dbReference type="InterPro" id="IPR043128">
    <property type="entry name" value="Rev_trsase/Diguanyl_cyclase"/>
</dbReference>
<sequence length="400" mass="42501">MHGHSFAKLGPVGRALHWLFEPGGEVDAKGRALLLGQLLNSTAAAIMGSFCSLVVAGAALIRSGQTVFAIFCLIELVVLVARLLEWRTRVARSRANPDYLPSIDGSAVLSVIWCATQGTLALTAMVSGDLVLSVLSTTLLVAMLGPVCARNYPAPRFAFLLVLLCDLPFVAGAALSGEPWLLVILILTPPFLLGAMQIIRTFHRSMLLMIAAEKQALYLAEHDALTGILNRHGMDDALGRIAPDAHRCMALLSIDLDGFKQVNDTHGHGAGDVLLMKVADRLAQQLGPDDLLARMGGDEFMVVARGVAADRAAPLVDRLIEAVADTPYDVSDDCKVHVGASIGFACLPEDAASTVELRKRADLALYAAKGAGKGVGQRYRPQLDTARTPARAASSRGGRR</sequence>
<keyword evidence="2" id="KW-1133">Transmembrane helix</keyword>
<feature type="transmembrane region" description="Helical" evidence="2">
    <location>
        <begin position="38"/>
        <end position="61"/>
    </location>
</feature>
<dbReference type="EC" id="2.7.7.65" evidence="4"/>
<feature type="region of interest" description="Disordered" evidence="1">
    <location>
        <begin position="373"/>
        <end position="400"/>
    </location>
</feature>
<evidence type="ECO:0000313" key="4">
    <source>
        <dbReference type="EMBL" id="OWK30464.1"/>
    </source>
</evidence>
<keyword evidence="2" id="KW-0472">Membrane</keyword>
<dbReference type="SMART" id="SM00267">
    <property type="entry name" value="GGDEF"/>
    <property type="match status" value="1"/>
</dbReference>
<dbReference type="Proteomes" id="UP000197290">
    <property type="component" value="Unassembled WGS sequence"/>
</dbReference>
<dbReference type="PANTHER" id="PTHR46663">
    <property type="entry name" value="DIGUANYLATE CYCLASE DGCT-RELATED"/>
    <property type="match status" value="1"/>
</dbReference>
<dbReference type="NCBIfam" id="TIGR00254">
    <property type="entry name" value="GGDEF"/>
    <property type="match status" value="1"/>
</dbReference>
<dbReference type="Gene3D" id="3.30.70.270">
    <property type="match status" value="1"/>
</dbReference>
<keyword evidence="4" id="KW-0808">Transferase</keyword>
<dbReference type="PANTHER" id="PTHR46663:SF2">
    <property type="entry name" value="GGDEF DOMAIN-CONTAINING PROTEIN"/>
    <property type="match status" value="1"/>
</dbReference>
<gene>
    <name evidence="4" type="primary">yegE_1</name>
    <name evidence="4" type="ORF">SPDO_21510</name>
</gene>
<evidence type="ECO:0000256" key="1">
    <source>
        <dbReference type="SAM" id="MobiDB-lite"/>
    </source>
</evidence>
<dbReference type="OrthoDB" id="9812260at2"/>
<feature type="compositionally biased region" description="Low complexity" evidence="1">
    <location>
        <begin position="385"/>
        <end position="400"/>
    </location>
</feature>
<dbReference type="CDD" id="cd01949">
    <property type="entry name" value="GGDEF"/>
    <property type="match status" value="1"/>
</dbReference>
<evidence type="ECO:0000259" key="3">
    <source>
        <dbReference type="PROSITE" id="PS50887"/>
    </source>
</evidence>
<keyword evidence="5" id="KW-1185">Reference proteome</keyword>
<dbReference type="GO" id="GO:0052621">
    <property type="term" value="F:diguanylate cyclase activity"/>
    <property type="evidence" value="ECO:0007669"/>
    <property type="project" value="UniProtKB-EC"/>
</dbReference>
<dbReference type="InterPro" id="IPR029787">
    <property type="entry name" value="Nucleotide_cyclase"/>
</dbReference>
<comment type="caution">
    <text evidence="4">The sequence shown here is derived from an EMBL/GenBank/DDBJ whole genome shotgun (WGS) entry which is preliminary data.</text>
</comment>
<dbReference type="Pfam" id="PF00990">
    <property type="entry name" value="GGDEF"/>
    <property type="match status" value="1"/>
</dbReference>
<dbReference type="PROSITE" id="PS50887">
    <property type="entry name" value="GGDEF"/>
    <property type="match status" value="1"/>
</dbReference>
<feature type="transmembrane region" description="Helical" evidence="2">
    <location>
        <begin position="67"/>
        <end position="84"/>
    </location>
</feature>
<dbReference type="SUPFAM" id="SSF55073">
    <property type="entry name" value="Nucleotide cyclase"/>
    <property type="match status" value="1"/>
</dbReference>
<evidence type="ECO:0000313" key="5">
    <source>
        <dbReference type="Proteomes" id="UP000197290"/>
    </source>
</evidence>
<dbReference type="InterPro" id="IPR052163">
    <property type="entry name" value="DGC-Regulatory_Protein"/>
</dbReference>
<feature type="domain" description="GGDEF" evidence="3">
    <location>
        <begin position="247"/>
        <end position="381"/>
    </location>
</feature>
<keyword evidence="2" id="KW-0812">Transmembrane</keyword>